<keyword evidence="3" id="KW-0028">Amino-acid biosynthesis</keyword>
<dbReference type="InterPro" id="IPR022893">
    <property type="entry name" value="Shikimate_DH_fam"/>
</dbReference>
<dbReference type="PANTHER" id="PTHR21089:SF1">
    <property type="entry name" value="BIFUNCTIONAL 3-DEHYDROQUINATE DEHYDRATASE_SHIKIMATE DEHYDROGENASE, CHLOROPLASTIC"/>
    <property type="match status" value="1"/>
</dbReference>
<dbReference type="InterPro" id="IPR036291">
    <property type="entry name" value="NAD(P)-bd_dom_sf"/>
</dbReference>
<dbReference type="SUPFAM" id="SSF51735">
    <property type="entry name" value="NAD(P)-binding Rossmann-fold domains"/>
    <property type="match status" value="1"/>
</dbReference>
<evidence type="ECO:0000256" key="2">
    <source>
        <dbReference type="ARBA" id="ARBA00023002"/>
    </source>
</evidence>
<comment type="caution">
    <text evidence="5">The sequence shown here is derived from an EMBL/GenBank/DDBJ whole genome shotgun (WGS) entry which is preliminary data.</text>
</comment>
<dbReference type="Pfam" id="PF08501">
    <property type="entry name" value="Shikimate_dh_N"/>
    <property type="match status" value="1"/>
</dbReference>
<protein>
    <submittedName>
        <fullName evidence="5">Shikimate dehydrogenase</fullName>
    </submittedName>
</protein>
<keyword evidence="6" id="KW-1185">Reference proteome</keyword>
<dbReference type="Proteomes" id="UP001366503">
    <property type="component" value="Unassembled WGS sequence"/>
</dbReference>
<dbReference type="Gene3D" id="3.40.50.10860">
    <property type="entry name" value="Leucine Dehydrogenase, chain A, domain 1"/>
    <property type="match status" value="1"/>
</dbReference>
<organism evidence="5 6">
    <name type="scientific">Mesorhizobium argentiipisi</name>
    <dbReference type="NCBI Taxonomy" id="3015175"/>
    <lineage>
        <taxon>Bacteria</taxon>
        <taxon>Pseudomonadati</taxon>
        <taxon>Pseudomonadota</taxon>
        <taxon>Alphaproteobacteria</taxon>
        <taxon>Hyphomicrobiales</taxon>
        <taxon>Phyllobacteriaceae</taxon>
        <taxon>Mesorhizobium</taxon>
    </lineage>
</organism>
<evidence type="ECO:0000256" key="3">
    <source>
        <dbReference type="ARBA" id="ARBA00023141"/>
    </source>
</evidence>
<evidence type="ECO:0000256" key="1">
    <source>
        <dbReference type="ARBA" id="ARBA00004871"/>
    </source>
</evidence>
<dbReference type="InterPro" id="IPR013708">
    <property type="entry name" value="Shikimate_DH-bd_N"/>
</dbReference>
<dbReference type="Gene3D" id="3.40.50.720">
    <property type="entry name" value="NAD(P)-binding Rossmann-like Domain"/>
    <property type="match status" value="1"/>
</dbReference>
<dbReference type="RefSeq" id="WP_337092857.1">
    <property type="nucleotide sequence ID" value="NZ_JAPYKO010000005.1"/>
</dbReference>
<dbReference type="InterPro" id="IPR046346">
    <property type="entry name" value="Aminoacid_DH-like_N_sf"/>
</dbReference>
<sequence length="271" mass="28740">MSTALDAAPFEIAGKTRVLGILAHPTDHVKAPPGINRIARERAKDAVMVPFNVPPDGLGSVVNAFRSILTFNGSIVTVPHKQAILAFCDEVTPQARAVGAANVIRREPDGRIVGAQLDGIGFIRGLYHQGIELEGRSVHLSGAGGAASAIAFALGEAKVARLTLNNRSRDKLVAIRAKLQEMFPAVDVAIGTIDPRGHDIVVNGTTLGMRPADPLPIDETGLTADMVVAEVIMEPEITPLLAFAQTVGCKIHLGRHMLDHQLQLMADFLGL</sequence>
<name>A0ABU8K9V0_9HYPH</name>
<evidence type="ECO:0000259" key="4">
    <source>
        <dbReference type="Pfam" id="PF08501"/>
    </source>
</evidence>
<accession>A0ABU8K9V0</accession>
<keyword evidence="3" id="KW-0057">Aromatic amino acid biosynthesis</keyword>
<gene>
    <name evidence="5" type="ORF">O7A05_10030</name>
</gene>
<evidence type="ECO:0000313" key="5">
    <source>
        <dbReference type="EMBL" id="MEI9402494.1"/>
    </source>
</evidence>
<feature type="domain" description="Shikimate dehydrogenase substrate binding N-terminal" evidence="4">
    <location>
        <begin position="21"/>
        <end position="104"/>
    </location>
</feature>
<reference evidence="5 6" key="1">
    <citation type="submission" date="2022-12" db="EMBL/GenBank/DDBJ databases">
        <authorList>
            <person name="Muema E."/>
        </authorList>
    </citation>
    <scope>NUCLEOTIDE SEQUENCE [LARGE SCALE GENOMIC DNA]</scope>
    <source>
        <strain evidence="6">1330</strain>
    </source>
</reference>
<proteinExistence type="predicted"/>
<dbReference type="EMBL" id="JAPYKO010000005">
    <property type="protein sequence ID" value="MEI9402494.1"/>
    <property type="molecule type" value="Genomic_DNA"/>
</dbReference>
<evidence type="ECO:0000313" key="6">
    <source>
        <dbReference type="Proteomes" id="UP001366503"/>
    </source>
</evidence>
<dbReference type="PANTHER" id="PTHR21089">
    <property type="entry name" value="SHIKIMATE DEHYDROGENASE"/>
    <property type="match status" value="1"/>
</dbReference>
<comment type="pathway">
    <text evidence="1">Metabolic intermediate biosynthesis; chorismate biosynthesis; chorismate from D-erythrose 4-phosphate and phosphoenolpyruvate: step 4/7.</text>
</comment>
<dbReference type="SUPFAM" id="SSF53223">
    <property type="entry name" value="Aminoacid dehydrogenase-like, N-terminal domain"/>
    <property type="match status" value="1"/>
</dbReference>
<keyword evidence="2" id="KW-0560">Oxidoreductase</keyword>